<protein>
    <submittedName>
        <fullName evidence="3">C3-degrading proteinase</fullName>
    </submittedName>
</protein>
<dbReference type="AlphaFoldDB" id="A0A139N4T3"/>
<feature type="domain" description="CppA N-terminal" evidence="1">
    <location>
        <begin position="10"/>
        <end position="129"/>
    </location>
</feature>
<evidence type="ECO:0000259" key="2">
    <source>
        <dbReference type="Pfam" id="PF14507"/>
    </source>
</evidence>
<dbReference type="PATRIC" id="fig|45634.12.peg.437"/>
<proteinExistence type="predicted"/>
<sequence length="245" mass="27605">MSVNRVARIVPVIKVNNRNLNQDFYSKTLGMKSLLEEGAQLSLGDQTKTERLILEESPSMRSRRVKGAKKLARLVIKVAQASEIEALLARGIEVDSLYRGEKGYAFEATSPEGDRLLLHAEEDLSSLQPVQETPAFEGQDDFIGLSQFDVEKIELRVPDLQAVKAFYQPVSNVLDFLDVQEAQGEDLTADNTKTWDLAMLKCLVADFDVEKLSSIFATQEFFVPKSKKFLVSQDQSNIELWFEQL</sequence>
<gene>
    <name evidence="3" type="ORF">SCRDD08_00421</name>
</gene>
<feature type="domain" description="CppA C-terminal" evidence="2">
    <location>
        <begin position="145"/>
        <end position="242"/>
    </location>
</feature>
<dbReference type="SUPFAM" id="SSF54593">
    <property type="entry name" value="Glyoxalase/Bleomycin resistance protein/Dihydroxybiphenyl dioxygenase"/>
    <property type="match status" value="1"/>
</dbReference>
<dbReference type="Pfam" id="PF14507">
    <property type="entry name" value="CppA_C"/>
    <property type="match status" value="1"/>
</dbReference>
<dbReference type="RefSeq" id="WP_061422211.1">
    <property type="nucleotide sequence ID" value="NZ_KQ969062.1"/>
</dbReference>
<name>A0A139N4T3_STRCR</name>
<accession>A0A139N4T3</accession>
<dbReference type="EMBL" id="LQRD01000019">
    <property type="protein sequence ID" value="KXT70827.1"/>
    <property type="molecule type" value="Genomic_DNA"/>
</dbReference>
<organism evidence="3 4">
    <name type="scientific">Streptococcus cristatus</name>
    <dbReference type="NCBI Taxonomy" id="45634"/>
    <lineage>
        <taxon>Bacteria</taxon>
        <taxon>Bacillati</taxon>
        <taxon>Bacillota</taxon>
        <taxon>Bacilli</taxon>
        <taxon>Lactobacillales</taxon>
        <taxon>Streptococcaceae</taxon>
        <taxon>Streptococcus</taxon>
    </lineage>
</organism>
<dbReference type="Gene3D" id="3.10.180.10">
    <property type="entry name" value="2,3-Dihydroxybiphenyl 1,2-Dioxygenase, domain 1"/>
    <property type="match status" value="1"/>
</dbReference>
<dbReference type="InterPro" id="IPR032703">
    <property type="entry name" value="CppA_C"/>
</dbReference>
<evidence type="ECO:0000313" key="3">
    <source>
        <dbReference type="EMBL" id="KXT70827.1"/>
    </source>
</evidence>
<dbReference type="InterPro" id="IPR032702">
    <property type="entry name" value="CppA_N"/>
</dbReference>
<evidence type="ECO:0000259" key="1">
    <source>
        <dbReference type="Pfam" id="PF14506"/>
    </source>
</evidence>
<dbReference type="STRING" id="45634.SCRDD08_00421"/>
<comment type="caution">
    <text evidence="3">The sequence shown here is derived from an EMBL/GenBank/DDBJ whole genome shotgun (WGS) entry which is preliminary data.</text>
</comment>
<evidence type="ECO:0000313" key="4">
    <source>
        <dbReference type="Proteomes" id="UP000070377"/>
    </source>
</evidence>
<dbReference type="Gene3D" id="3.10.180.40">
    <property type="entry name" value="C3-degrading proteinase like domains"/>
    <property type="match status" value="1"/>
</dbReference>
<dbReference type="Pfam" id="PF14506">
    <property type="entry name" value="CppA_N"/>
    <property type="match status" value="1"/>
</dbReference>
<dbReference type="InterPro" id="IPR029068">
    <property type="entry name" value="Glyas_Bleomycin-R_OHBP_Dase"/>
</dbReference>
<reference evidence="3 4" key="1">
    <citation type="submission" date="2016-01" db="EMBL/GenBank/DDBJ databases">
        <title>Highly variable Streptococcus oralis are common among viridans streptococci isolated from primates.</title>
        <authorList>
            <person name="Denapaite D."/>
            <person name="Rieger M."/>
            <person name="Koendgen S."/>
            <person name="Brueckner R."/>
            <person name="Ochigava I."/>
            <person name="Kappeler P."/>
            <person name="Maetz-Rensing K."/>
            <person name="Leendertz F."/>
            <person name="Hakenbeck R."/>
        </authorList>
    </citation>
    <scope>NUCLEOTIDE SEQUENCE [LARGE SCALE GENOMIC DNA]</scope>
    <source>
        <strain evidence="3 4">DD08</strain>
    </source>
</reference>
<dbReference type="Proteomes" id="UP000070377">
    <property type="component" value="Unassembled WGS sequence"/>
</dbReference>